<dbReference type="OrthoDB" id="9863803at2759"/>
<dbReference type="InterPro" id="IPR017452">
    <property type="entry name" value="GPCR_Rhodpsn_7TM"/>
</dbReference>
<evidence type="ECO:0000259" key="11">
    <source>
        <dbReference type="PROSITE" id="PS50262"/>
    </source>
</evidence>
<reference evidence="14" key="1">
    <citation type="submission" date="2012-12" db="EMBL/GenBank/DDBJ databases">
        <authorList>
            <person name="Hellsten U."/>
            <person name="Grimwood J."/>
            <person name="Chapman J.A."/>
            <person name="Shapiro H."/>
            <person name="Aerts A."/>
            <person name="Otillar R.P."/>
            <person name="Terry A.Y."/>
            <person name="Boore J.L."/>
            <person name="Simakov O."/>
            <person name="Marletaz F."/>
            <person name="Cho S.-J."/>
            <person name="Edsinger-Gonzales E."/>
            <person name="Havlak P."/>
            <person name="Kuo D.-H."/>
            <person name="Larsson T."/>
            <person name="Lv J."/>
            <person name="Arendt D."/>
            <person name="Savage R."/>
            <person name="Osoegawa K."/>
            <person name="de Jong P."/>
            <person name="Lindberg D.R."/>
            <person name="Seaver E.C."/>
            <person name="Weisblat D.A."/>
            <person name="Putnam N.H."/>
            <person name="Grigoriev I.V."/>
            <person name="Rokhsar D.S."/>
        </authorList>
    </citation>
    <scope>NUCLEOTIDE SEQUENCE</scope>
    <source>
        <strain evidence="14">I ESC-2004</strain>
    </source>
</reference>
<sequence length="320" mass="35286">MSTAEETTAEMPQEANGRAQLIIASATLVFSSCTVVVNPLTLLAMGMHGLIRKNSINMHIASLCLSDFLMGLSAIPFMLLRLTQANHQEVITWTASFLFTTGSIMSSANAFLIGIDRACATLAAHSYKSLMTTRRAAVDLLAVWSLAIAIPAACGFATAQLNSGFETLTYPHELLPAKFLSYIGTPMTIVNTLIIAILYTVIVVAFYKSSRKIHPSSTFEIRNRRITRTVTMVIVMLLLSNIPVIVVIIMQTSFGLGSSNAEYFYSYRMLYDIAFLLVIIPTSCNNCIYVWQLQDFKKALIKLMFCRHNSTIHVANACVQ</sequence>
<keyword evidence="7" id="KW-0675">Receptor</keyword>
<evidence type="ECO:0000313" key="14">
    <source>
        <dbReference type="Proteomes" id="UP000014760"/>
    </source>
</evidence>
<evidence type="ECO:0000256" key="9">
    <source>
        <dbReference type="ARBA" id="ARBA00023224"/>
    </source>
</evidence>
<evidence type="ECO:0000256" key="1">
    <source>
        <dbReference type="ARBA" id="ARBA00004651"/>
    </source>
</evidence>
<keyword evidence="4 10" id="KW-1133">Transmembrane helix</keyword>
<reference evidence="13" key="3">
    <citation type="submission" date="2015-06" db="UniProtKB">
        <authorList>
            <consortium name="EnsemblMetazoa"/>
        </authorList>
    </citation>
    <scope>IDENTIFICATION</scope>
</reference>
<keyword evidence="6 10" id="KW-0472">Membrane</keyword>
<evidence type="ECO:0000256" key="5">
    <source>
        <dbReference type="ARBA" id="ARBA00023040"/>
    </source>
</evidence>
<evidence type="ECO:0000256" key="10">
    <source>
        <dbReference type="SAM" id="Phobius"/>
    </source>
</evidence>
<dbReference type="PANTHER" id="PTHR24246">
    <property type="entry name" value="OLFACTORY RECEPTOR AND ADENOSINE RECEPTOR"/>
    <property type="match status" value="1"/>
</dbReference>
<evidence type="ECO:0000256" key="4">
    <source>
        <dbReference type="ARBA" id="ARBA00022989"/>
    </source>
</evidence>
<dbReference type="EMBL" id="KB305308">
    <property type="protein sequence ID" value="ELU01215.1"/>
    <property type="molecule type" value="Genomic_DNA"/>
</dbReference>
<dbReference type="AlphaFoldDB" id="R7U4C4"/>
<feature type="domain" description="G-protein coupled receptors family 1 profile" evidence="11">
    <location>
        <begin position="37"/>
        <end position="289"/>
    </location>
</feature>
<keyword evidence="3 10" id="KW-0812">Transmembrane</keyword>
<feature type="transmembrane region" description="Helical" evidence="10">
    <location>
        <begin position="20"/>
        <end position="44"/>
    </location>
</feature>
<dbReference type="HOGENOM" id="CLU_063530_0_0_1"/>
<keyword evidence="2" id="KW-1003">Cell membrane</keyword>
<keyword evidence="8" id="KW-0325">Glycoprotein</keyword>
<comment type="subcellular location">
    <subcellularLocation>
        <location evidence="1">Cell membrane</location>
        <topology evidence="1">Multi-pass membrane protein</topology>
    </subcellularLocation>
</comment>
<dbReference type="GO" id="GO:0004930">
    <property type="term" value="F:G protein-coupled receptor activity"/>
    <property type="evidence" value="ECO:0007669"/>
    <property type="project" value="UniProtKB-KW"/>
</dbReference>
<dbReference type="PROSITE" id="PS50262">
    <property type="entry name" value="G_PROTEIN_RECEP_F1_2"/>
    <property type="match status" value="1"/>
</dbReference>
<feature type="transmembrane region" description="Helical" evidence="10">
    <location>
        <begin position="179"/>
        <end position="207"/>
    </location>
</feature>
<proteinExistence type="predicted"/>
<dbReference type="Pfam" id="PF00001">
    <property type="entry name" value="7tm_1"/>
    <property type="match status" value="1"/>
</dbReference>
<feature type="transmembrane region" description="Helical" evidence="10">
    <location>
        <begin position="228"/>
        <end position="250"/>
    </location>
</feature>
<protein>
    <recommendedName>
        <fullName evidence="11">G-protein coupled receptors family 1 profile domain-containing protein</fullName>
    </recommendedName>
</protein>
<evidence type="ECO:0000313" key="13">
    <source>
        <dbReference type="EnsemblMetazoa" id="CapteP205793"/>
    </source>
</evidence>
<gene>
    <name evidence="12" type="ORF">CAPTEDRAFT_205793</name>
</gene>
<evidence type="ECO:0000256" key="7">
    <source>
        <dbReference type="ARBA" id="ARBA00023170"/>
    </source>
</evidence>
<evidence type="ECO:0000256" key="2">
    <source>
        <dbReference type="ARBA" id="ARBA00022475"/>
    </source>
</evidence>
<dbReference type="SUPFAM" id="SSF81321">
    <property type="entry name" value="Family A G protein-coupled receptor-like"/>
    <property type="match status" value="1"/>
</dbReference>
<dbReference type="CDD" id="cd00637">
    <property type="entry name" value="7tm_classA_rhodopsin-like"/>
    <property type="match status" value="1"/>
</dbReference>
<evidence type="ECO:0000256" key="3">
    <source>
        <dbReference type="ARBA" id="ARBA00022692"/>
    </source>
</evidence>
<dbReference type="PRINTS" id="PR00237">
    <property type="entry name" value="GPCRRHODOPSN"/>
</dbReference>
<dbReference type="GO" id="GO:0005886">
    <property type="term" value="C:plasma membrane"/>
    <property type="evidence" value="ECO:0007669"/>
    <property type="project" value="UniProtKB-SubCell"/>
</dbReference>
<name>R7U4C4_CAPTE</name>
<dbReference type="Proteomes" id="UP000014760">
    <property type="component" value="Unassembled WGS sequence"/>
</dbReference>
<evidence type="ECO:0000256" key="6">
    <source>
        <dbReference type="ARBA" id="ARBA00023136"/>
    </source>
</evidence>
<dbReference type="Gene3D" id="1.20.1070.10">
    <property type="entry name" value="Rhodopsin 7-helix transmembrane proteins"/>
    <property type="match status" value="1"/>
</dbReference>
<dbReference type="EMBL" id="AMQN01009391">
    <property type="status" value="NOT_ANNOTATED_CDS"/>
    <property type="molecule type" value="Genomic_DNA"/>
</dbReference>
<evidence type="ECO:0000256" key="8">
    <source>
        <dbReference type="ARBA" id="ARBA00023180"/>
    </source>
</evidence>
<dbReference type="PANTHER" id="PTHR24246:SF27">
    <property type="entry name" value="ADENOSINE RECEPTOR, ISOFORM A"/>
    <property type="match status" value="1"/>
</dbReference>
<accession>R7U4C4</accession>
<dbReference type="OMA" id="FYFARIV"/>
<dbReference type="STRING" id="283909.R7U4C4"/>
<feature type="transmembrane region" description="Helical" evidence="10">
    <location>
        <begin position="270"/>
        <end position="291"/>
    </location>
</feature>
<organism evidence="12">
    <name type="scientific">Capitella teleta</name>
    <name type="common">Polychaete worm</name>
    <dbReference type="NCBI Taxonomy" id="283909"/>
    <lineage>
        <taxon>Eukaryota</taxon>
        <taxon>Metazoa</taxon>
        <taxon>Spiralia</taxon>
        <taxon>Lophotrochozoa</taxon>
        <taxon>Annelida</taxon>
        <taxon>Polychaeta</taxon>
        <taxon>Sedentaria</taxon>
        <taxon>Scolecida</taxon>
        <taxon>Capitellidae</taxon>
        <taxon>Capitella</taxon>
    </lineage>
</organism>
<keyword evidence="9" id="KW-0807">Transducer</keyword>
<dbReference type="InterPro" id="IPR000276">
    <property type="entry name" value="GPCR_Rhodpsn"/>
</dbReference>
<feature type="transmembrane region" description="Helical" evidence="10">
    <location>
        <begin position="56"/>
        <end position="79"/>
    </location>
</feature>
<keyword evidence="5" id="KW-0297">G-protein coupled receptor</keyword>
<keyword evidence="14" id="KW-1185">Reference proteome</keyword>
<feature type="transmembrane region" description="Helical" evidence="10">
    <location>
        <begin position="136"/>
        <end position="159"/>
    </location>
</feature>
<dbReference type="EnsemblMetazoa" id="CapteT205793">
    <property type="protein sequence ID" value="CapteP205793"/>
    <property type="gene ID" value="CapteG205793"/>
</dbReference>
<evidence type="ECO:0000313" key="12">
    <source>
        <dbReference type="EMBL" id="ELU01215.1"/>
    </source>
</evidence>
<reference evidence="12 14" key="2">
    <citation type="journal article" date="2013" name="Nature">
        <title>Insights into bilaterian evolution from three spiralian genomes.</title>
        <authorList>
            <person name="Simakov O."/>
            <person name="Marletaz F."/>
            <person name="Cho S.J."/>
            <person name="Edsinger-Gonzales E."/>
            <person name="Havlak P."/>
            <person name="Hellsten U."/>
            <person name="Kuo D.H."/>
            <person name="Larsson T."/>
            <person name="Lv J."/>
            <person name="Arendt D."/>
            <person name="Savage R."/>
            <person name="Osoegawa K."/>
            <person name="de Jong P."/>
            <person name="Grimwood J."/>
            <person name="Chapman J.A."/>
            <person name="Shapiro H."/>
            <person name="Aerts A."/>
            <person name="Otillar R.P."/>
            <person name="Terry A.Y."/>
            <person name="Boore J.L."/>
            <person name="Grigoriev I.V."/>
            <person name="Lindberg D.R."/>
            <person name="Seaver E.C."/>
            <person name="Weisblat D.A."/>
            <person name="Putnam N.H."/>
            <person name="Rokhsar D.S."/>
        </authorList>
    </citation>
    <scope>NUCLEOTIDE SEQUENCE</scope>
    <source>
        <strain evidence="12 14">I ESC-2004</strain>
    </source>
</reference>